<evidence type="ECO:0000259" key="2">
    <source>
        <dbReference type="Pfam" id="PF13240"/>
    </source>
</evidence>
<evidence type="ECO:0000256" key="1">
    <source>
        <dbReference type="SAM" id="MobiDB-lite"/>
    </source>
</evidence>
<feature type="domain" description="NAD glycohydrolase translocation F5/8 type C" evidence="3">
    <location>
        <begin position="253"/>
        <end position="372"/>
    </location>
</feature>
<comment type="caution">
    <text evidence="4">The sequence shown here is derived from an EMBL/GenBank/DDBJ whole genome shotgun (WGS) entry which is preliminary data.</text>
</comment>
<feature type="domain" description="Zinc-ribbon" evidence="2">
    <location>
        <begin position="114"/>
        <end position="136"/>
    </location>
</feature>
<protein>
    <submittedName>
        <fullName evidence="4">Zinc ribbon domain-containing protein</fullName>
    </submittedName>
</protein>
<keyword evidence="5" id="KW-1185">Reference proteome</keyword>
<dbReference type="InterPro" id="IPR057561">
    <property type="entry name" value="NADase_transloc"/>
</dbReference>
<reference evidence="4" key="1">
    <citation type="submission" date="2021-04" db="EMBL/GenBank/DDBJ databases">
        <title>Genome based classification of Actinospica acidithermotolerans sp. nov., an actinobacterium isolated from an Indonesian hot spring.</title>
        <authorList>
            <person name="Kusuma A.B."/>
            <person name="Putra K.E."/>
            <person name="Nafisah S."/>
            <person name="Loh J."/>
            <person name="Nouioui I."/>
            <person name="Goodfellow M."/>
        </authorList>
    </citation>
    <scope>NUCLEOTIDE SEQUENCE</scope>
    <source>
        <strain evidence="4">DSM 45618</strain>
    </source>
</reference>
<gene>
    <name evidence="4" type="ORF">KGA66_13190</name>
</gene>
<dbReference type="Gene3D" id="2.60.120.260">
    <property type="entry name" value="Galactose-binding domain-like"/>
    <property type="match status" value="1"/>
</dbReference>
<feature type="region of interest" description="Disordered" evidence="1">
    <location>
        <begin position="163"/>
        <end position="191"/>
    </location>
</feature>
<dbReference type="InterPro" id="IPR026870">
    <property type="entry name" value="Zinc_ribbon_dom"/>
</dbReference>
<name>A0A8J7WR42_9ACTN</name>
<dbReference type="Proteomes" id="UP000677913">
    <property type="component" value="Unassembled WGS sequence"/>
</dbReference>
<organism evidence="4 5">
    <name type="scientific">Actinocrinis puniceicyclus</name>
    <dbReference type="NCBI Taxonomy" id="977794"/>
    <lineage>
        <taxon>Bacteria</taxon>
        <taxon>Bacillati</taxon>
        <taxon>Actinomycetota</taxon>
        <taxon>Actinomycetes</taxon>
        <taxon>Catenulisporales</taxon>
        <taxon>Actinospicaceae</taxon>
        <taxon>Actinocrinis</taxon>
    </lineage>
</organism>
<evidence type="ECO:0000313" key="5">
    <source>
        <dbReference type="Proteomes" id="UP000677913"/>
    </source>
</evidence>
<dbReference type="RefSeq" id="WP_211468232.1">
    <property type="nucleotide sequence ID" value="NZ_JAGSXH010000039.1"/>
</dbReference>
<feature type="region of interest" description="Disordered" evidence="1">
    <location>
        <begin position="46"/>
        <end position="90"/>
    </location>
</feature>
<evidence type="ECO:0000313" key="4">
    <source>
        <dbReference type="EMBL" id="MBS2964005.1"/>
    </source>
</evidence>
<dbReference type="InterPro" id="IPR008979">
    <property type="entry name" value="Galactose-bd-like_sf"/>
</dbReference>
<dbReference type="Pfam" id="PF13240">
    <property type="entry name" value="Zn_Ribbon_1"/>
    <property type="match status" value="1"/>
</dbReference>
<dbReference type="EMBL" id="JAGSXH010000039">
    <property type="protein sequence ID" value="MBS2964005.1"/>
    <property type="molecule type" value="Genomic_DNA"/>
</dbReference>
<proteinExistence type="predicted"/>
<accession>A0A8J7WR42</accession>
<sequence length="377" mass="39985">MILCRECGNSAPSTDGFCSSCGALLDWSGERVETRILPTVQTAAPTPVEPVEAGPVMQGPRAQGPVRRTQSAVPESAAYPPGPQPQPRGWIPAAEARRAQPVPAASEPEHTGPYCQACGVRNPQERRFCRSCGAMLQLPVPAPSARRGWWRRLIDRLTGRRRQYAAGQRPGGFRDHQAGGTGRAGRRGPRLPRHLKLGRLAPLLIIAGLAGIGLGPARTWVTNEVSTLLGRAKARVDQHYANVTPVGASAASAKDHAAALAIDGLNTTYWASAQHPDGVGEALTVSFAAPVDIDQIGILSGADAQNFRAFARPRVLVVTAAGAAPVTLSFDDSADFQSRGTALRQVTTVTITVKDAYPGQKQHALAIRDLEFFVKSG</sequence>
<dbReference type="SUPFAM" id="SSF49785">
    <property type="entry name" value="Galactose-binding domain-like"/>
    <property type="match status" value="1"/>
</dbReference>
<dbReference type="NCBIfam" id="NF047619">
    <property type="entry name" value="NADase_discoid"/>
    <property type="match status" value="1"/>
</dbReference>
<dbReference type="AlphaFoldDB" id="A0A8J7WR42"/>
<evidence type="ECO:0000259" key="3">
    <source>
        <dbReference type="Pfam" id="PF25302"/>
    </source>
</evidence>
<dbReference type="Pfam" id="PF25302">
    <property type="entry name" value="NADase_transloc"/>
    <property type="match status" value="1"/>
</dbReference>